<dbReference type="InterPro" id="IPR004827">
    <property type="entry name" value="bZIP"/>
</dbReference>
<evidence type="ECO:0000256" key="9">
    <source>
        <dbReference type="ARBA" id="ARBA00023015"/>
    </source>
</evidence>
<evidence type="ECO:0000256" key="11">
    <source>
        <dbReference type="ARBA" id="ARBA00023136"/>
    </source>
</evidence>
<keyword evidence="7" id="KW-0735">Signal-anchor</keyword>
<dbReference type="Pfam" id="PF00170">
    <property type="entry name" value="bZIP_1"/>
    <property type="match status" value="1"/>
</dbReference>
<feature type="compositionally biased region" description="Low complexity" evidence="18">
    <location>
        <begin position="81"/>
        <end position="99"/>
    </location>
</feature>
<keyword evidence="13" id="KW-0804">Transcription</keyword>
<evidence type="ECO:0000256" key="17">
    <source>
        <dbReference type="SAM" id="Coils"/>
    </source>
</evidence>
<evidence type="ECO:0000256" key="14">
    <source>
        <dbReference type="ARBA" id="ARBA00023180"/>
    </source>
</evidence>
<evidence type="ECO:0000256" key="1">
    <source>
        <dbReference type="ARBA" id="ARBA00004648"/>
    </source>
</evidence>
<comment type="similarity">
    <text evidence="2">Belongs to the bZIP family. ATF subfamily.</text>
</comment>
<keyword evidence="21" id="KW-1185">Reference proteome</keyword>
<evidence type="ECO:0000256" key="8">
    <source>
        <dbReference type="ARBA" id="ARBA00022989"/>
    </source>
</evidence>
<evidence type="ECO:0000256" key="16">
    <source>
        <dbReference type="ARBA" id="ARBA00057520"/>
    </source>
</evidence>
<evidence type="ECO:0000259" key="19">
    <source>
        <dbReference type="PROSITE" id="PS50217"/>
    </source>
</evidence>
<gene>
    <name evidence="20" type="primary">CREB3L4</name>
    <name evidence="20" type="ORF">N1851_009880</name>
</gene>
<evidence type="ECO:0000256" key="3">
    <source>
        <dbReference type="ARBA" id="ARBA00011195"/>
    </source>
</evidence>
<dbReference type="Gene3D" id="1.20.5.170">
    <property type="match status" value="1"/>
</dbReference>
<dbReference type="PANTHER" id="PTHR45996">
    <property type="entry name" value="AGAP001464-PB"/>
    <property type="match status" value="1"/>
</dbReference>
<protein>
    <recommendedName>
        <fullName evidence="4">Cyclic AMP-responsive element-binding protein 3-like protein 4</fullName>
    </recommendedName>
</protein>
<feature type="region of interest" description="Disordered" evidence="18">
    <location>
        <begin position="333"/>
        <end position="437"/>
    </location>
</feature>
<keyword evidence="6" id="KW-0256">Endoplasmic reticulum</keyword>
<feature type="coiled-coil region" evidence="17">
    <location>
        <begin position="244"/>
        <end position="285"/>
    </location>
</feature>
<keyword evidence="12" id="KW-0010">Activator</keyword>
<comment type="subunit">
    <text evidence="3">Binds DNA as a dimer.</text>
</comment>
<evidence type="ECO:0000256" key="4">
    <source>
        <dbReference type="ARBA" id="ARBA00013878"/>
    </source>
</evidence>
<evidence type="ECO:0000256" key="10">
    <source>
        <dbReference type="ARBA" id="ARBA00023125"/>
    </source>
</evidence>
<dbReference type="InterPro" id="IPR046347">
    <property type="entry name" value="bZIP_sf"/>
</dbReference>
<keyword evidence="17" id="KW-0175">Coiled coil</keyword>
<keyword evidence="8" id="KW-1133">Transmembrane helix</keyword>
<evidence type="ECO:0000256" key="18">
    <source>
        <dbReference type="SAM" id="MobiDB-lite"/>
    </source>
</evidence>
<evidence type="ECO:0000313" key="21">
    <source>
        <dbReference type="Proteomes" id="UP001174136"/>
    </source>
</evidence>
<feature type="region of interest" description="Disordered" evidence="18">
    <location>
        <begin position="74"/>
        <end position="99"/>
    </location>
</feature>
<feature type="region of interest" description="Disordered" evidence="18">
    <location>
        <begin position="1"/>
        <end position="28"/>
    </location>
</feature>
<reference evidence="20" key="1">
    <citation type="journal article" date="2023" name="Front. Mar. Sci.">
        <title>A new Merluccius polli reference genome to investigate the effects of global change in West African waters.</title>
        <authorList>
            <person name="Mateo J.L."/>
            <person name="Blanco-Fernandez C."/>
            <person name="Garcia-Vazquez E."/>
            <person name="Machado-Schiaffino G."/>
        </authorList>
    </citation>
    <scope>NUCLEOTIDE SEQUENCE</scope>
    <source>
        <strain evidence="20">C29</strain>
        <tissue evidence="20">Fin</tissue>
    </source>
</reference>
<evidence type="ECO:0000256" key="15">
    <source>
        <dbReference type="ARBA" id="ARBA00023242"/>
    </source>
</evidence>
<evidence type="ECO:0000256" key="13">
    <source>
        <dbReference type="ARBA" id="ARBA00023163"/>
    </source>
</evidence>
<feature type="compositionally biased region" description="Low complexity" evidence="18">
    <location>
        <begin position="169"/>
        <end position="180"/>
    </location>
</feature>
<dbReference type="SMART" id="SM00338">
    <property type="entry name" value="BRLZ"/>
    <property type="match status" value="1"/>
</dbReference>
<dbReference type="PANTHER" id="PTHR45996:SF2">
    <property type="entry name" value="CYCLIC AMP-RESPONSIVE ELEMENT-BINDING PROTEIN 3-LIKE PROTEIN 4"/>
    <property type="match status" value="1"/>
</dbReference>
<dbReference type="EMBL" id="JAOPHQ010001767">
    <property type="protein sequence ID" value="KAK0149394.1"/>
    <property type="molecule type" value="Genomic_DNA"/>
</dbReference>
<proteinExistence type="inferred from homology"/>
<keyword evidence="5" id="KW-0812">Transmembrane</keyword>
<evidence type="ECO:0000313" key="20">
    <source>
        <dbReference type="EMBL" id="KAK0149394.1"/>
    </source>
</evidence>
<dbReference type="GO" id="GO:0000981">
    <property type="term" value="F:DNA-binding transcription factor activity, RNA polymerase II-specific"/>
    <property type="evidence" value="ECO:0007669"/>
    <property type="project" value="TreeGrafter"/>
</dbReference>
<dbReference type="SUPFAM" id="SSF57959">
    <property type="entry name" value="Leucine zipper domain"/>
    <property type="match status" value="1"/>
</dbReference>
<accession>A0AA47N0C7</accession>
<sequence length="437" mass="47011">MDAEMGSVFLSRGEEEEGDGGRASWSLDTSVSGSDVIFTNSEKPLPDWLVDPSCVSQLQGSDSEVDVLQAIDPNVVFPSGTPGEPTSESDSSEDPAPVSAPIASTVYQVVYDISGMGKNKAQPAAAHSMDVISIELDEWSSRMLFSDSCIINELPVMSSSQLDGGNSATTPTDCPTHPTPSDCLLFPDLRLTEEEQRLLNQEGISLPNNLPLTKAEERILKKVRRKIRNKQSAQDSRRRRKEYIDGLEGRAAACSAQNKELQRTVDQLEKHNRSLVAQLRRIQSLIKQTASKGAQTSTCILIILFSLGLIILPSLSPFSRASTSQEDYRPTGVISRNILTDPASSVPTTDDVDGSVIQSEPLPPDINQSGPPDDSTKPKPEITISPELPESESVVQDESQSGNNSMVVAGRTDTPALKSKAGAGSLDIAKPAHADEM</sequence>
<evidence type="ECO:0000256" key="12">
    <source>
        <dbReference type="ARBA" id="ARBA00023159"/>
    </source>
</evidence>
<feature type="domain" description="BZIP" evidence="19">
    <location>
        <begin position="219"/>
        <end position="282"/>
    </location>
</feature>
<organism evidence="20 21">
    <name type="scientific">Merluccius polli</name>
    <name type="common">Benguela hake</name>
    <name type="synonym">Merluccius cadenati</name>
    <dbReference type="NCBI Taxonomy" id="89951"/>
    <lineage>
        <taxon>Eukaryota</taxon>
        <taxon>Metazoa</taxon>
        <taxon>Chordata</taxon>
        <taxon>Craniata</taxon>
        <taxon>Vertebrata</taxon>
        <taxon>Euteleostomi</taxon>
        <taxon>Actinopterygii</taxon>
        <taxon>Neopterygii</taxon>
        <taxon>Teleostei</taxon>
        <taxon>Neoteleostei</taxon>
        <taxon>Acanthomorphata</taxon>
        <taxon>Zeiogadaria</taxon>
        <taxon>Gadariae</taxon>
        <taxon>Gadiformes</taxon>
        <taxon>Gadoidei</taxon>
        <taxon>Merlucciidae</taxon>
        <taxon>Merluccius</taxon>
    </lineage>
</organism>
<feature type="compositionally biased region" description="Low complexity" evidence="18">
    <location>
        <begin position="391"/>
        <end position="401"/>
    </location>
</feature>
<keyword evidence="11" id="KW-0472">Membrane</keyword>
<dbReference type="AlphaFoldDB" id="A0AA47N0C7"/>
<name>A0AA47N0C7_MERPO</name>
<dbReference type="GO" id="GO:0005789">
    <property type="term" value="C:endoplasmic reticulum membrane"/>
    <property type="evidence" value="ECO:0007669"/>
    <property type="project" value="UniProtKB-SubCell"/>
</dbReference>
<feature type="region of interest" description="Disordered" evidence="18">
    <location>
        <begin position="161"/>
        <end position="180"/>
    </location>
</feature>
<dbReference type="GO" id="GO:0000978">
    <property type="term" value="F:RNA polymerase II cis-regulatory region sequence-specific DNA binding"/>
    <property type="evidence" value="ECO:0007669"/>
    <property type="project" value="TreeGrafter"/>
</dbReference>
<evidence type="ECO:0000256" key="6">
    <source>
        <dbReference type="ARBA" id="ARBA00022824"/>
    </source>
</evidence>
<comment type="caution">
    <text evidence="20">The sequence shown here is derived from an EMBL/GenBank/DDBJ whole genome shotgun (WGS) entry which is preliminary data.</text>
</comment>
<comment type="function">
    <text evidence="16">Transcriptional activator. Binds the cAMP response element (CRE). Activates transcription through box-B element and CRE. Seems to function synergistically with atf6. Regulates FGF21 transcription.</text>
</comment>
<keyword evidence="15" id="KW-0539">Nucleus</keyword>
<dbReference type="InterPro" id="IPR051381">
    <property type="entry name" value="CREB_ATF_subfamily"/>
</dbReference>
<keyword evidence="10" id="KW-0238">DNA-binding</keyword>
<keyword evidence="9" id="KW-0805">Transcription regulation</keyword>
<dbReference type="GO" id="GO:0005634">
    <property type="term" value="C:nucleus"/>
    <property type="evidence" value="ECO:0007669"/>
    <property type="project" value="TreeGrafter"/>
</dbReference>
<dbReference type="Proteomes" id="UP001174136">
    <property type="component" value="Unassembled WGS sequence"/>
</dbReference>
<evidence type="ECO:0000256" key="5">
    <source>
        <dbReference type="ARBA" id="ARBA00022692"/>
    </source>
</evidence>
<comment type="subcellular location">
    <subcellularLocation>
        <location evidence="1">Endoplasmic reticulum membrane</location>
        <topology evidence="1">Single-pass type II membrane protein</topology>
    </subcellularLocation>
</comment>
<evidence type="ECO:0000256" key="2">
    <source>
        <dbReference type="ARBA" id="ARBA00009050"/>
    </source>
</evidence>
<keyword evidence="14" id="KW-0325">Glycoprotein</keyword>
<evidence type="ECO:0000256" key="7">
    <source>
        <dbReference type="ARBA" id="ARBA00022968"/>
    </source>
</evidence>
<dbReference type="PROSITE" id="PS50217">
    <property type="entry name" value="BZIP"/>
    <property type="match status" value="1"/>
</dbReference>
<dbReference type="CDD" id="cd14689">
    <property type="entry name" value="bZIP_CREB3"/>
    <property type="match status" value="1"/>
</dbReference>
<dbReference type="FunFam" id="1.20.5.170:FF:000042">
    <property type="entry name" value="Cyclic AMP-responsive element-binding protein 3-like protein 3"/>
    <property type="match status" value="1"/>
</dbReference>